<dbReference type="NCBIfam" id="TIGR02094">
    <property type="entry name" value="more_P_ylases"/>
    <property type="match status" value="1"/>
</dbReference>
<keyword evidence="4" id="KW-0328">Glycosyltransferase</keyword>
<dbReference type="GO" id="GO:0030170">
    <property type="term" value="F:pyridoxal phosphate binding"/>
    <property type="evidence" value="ECO:0007669"/>
    <property type="project" value="InterPro"/>
</dbReference>
<dbReference type="STRING" id="44742.AXF13_01290"/>
<dbReference type="EMBL" id="CP014229">
    <property type="protein sequence ID" value="AMD88859.1"/>
    <property type="molecule type" value="Genomic_DNA"/>
</dbReference>
<name>A0A0X8JHJ2_9BACT</name>
<keyword evidence="5" id="KW-0808">Transferase</keyword>
<sequence length="1419" mass="158891">MDFNNAPVTLFEVSWEVCNKVGGIYSVVSSKALQAVETFGEDYFLLGPSLQQNAGFEETDEHIWDSLRLALSTRDLKCRLGRWNIPGRPKAILVDFSQRYSSNQLLYEMWKNYGVDSLSGGWDYIEPVMFATACGEVIAAIHESLVQPLGGRSVALFHEWMSGAGLLTLKKLAPAVGTVFTTHATMLGRALAGTGRDIYSNLRSINPATEAAAQNITAKWSLESASAREADAFTTVSPITGEESTVFLGRQPDVITVNGLDLRVIPDFSEEREKPLATRARILEDADRFLRCKLPENTRIFAISGRYEMHNKGIDIFLEALARADQNLAGTDASILVLCLVMGGHTGINPAAVSGDPSATDNGQPFICTHYAWNAPQDPIINACRRLGLNNACDKRVKVIFVPAMLDGNDGFFNMPYEDVISACDVGFFPSWYEPWGYTPQECAAWAVPTLTTDLSGFGMWARQFAQKETEARPGVHVMPRRGTNFEQGAAALHERVLQAAAAPRENLAVWRKNARALAEQTSWRYFFTHYIEAFQLALEKADTRIDRSGNGRESLNRILTASSSATPFLRPIMAVAEVPKALARLRDLSTNLWWCWHDKAKALFMAINPQLWSECRNPIRVLEEADPERLNYLIYNEEYMRLYDEVLAEFDAYMAEPLRVLSEHVTPEHPVAYFSTEYGINESVPIYSGGLGVLSGDHLKSASDMAVPLFGIGLLYKNGYFKQEIDADGRQVAQYPMNNFAQLPVKLVYDDSGEPVFVQLELPGRILFARVWKMQVGRVALYLMDTDTRRNTEEDRKITDRLYEANREIRLLQEMLLGIGGMRLIRTLGLAPHVYHMNEGHSAFMVIERLQECMIMGMSYAEATVRVRSNTVFTTHTPVAAGNEAFSLDLMGRYFGGVASKLGLSWQQFAQLGQMEGGNSQSFEMTVLALRLSSKANGVSRLHGEVSRHMWNKLWKSLPLAETPIDYVTNGVHTPSYVGMHMHEILNQYLGPDWLQAGPDSPIWNKVDEIPDDAYWSARMTQKEDLLDALRAGIPAFAQKFKLDRGQRKSMENLLKPHTLLIGFARRFAPYKRATLLFADPDRLARILNNPERPVCLVFAGKAHPADEAGINLIQEVLRMSRDERFLGKIFFMEDYSLAVSRLLAQGCDIWLNTPRRPHEASGTSGMKLPVNGGINLSISDGWWCEGYNRQNGWTIGPVVTTELSSDEQNDYADADALYTLLENAVLPLYFDVNNAGLPANWIAMSKRSLKSLTAMYSSNRMLNDYIRLAYMPGAKRRDMLAEDDWALCRDLAVWQQDLPARFGTVKMEEIIISGADGNTMTCGEPVSVRLHMHLGQMKPEEILVQLVIGRAYANGNFRNKPEVLRLEPRAADHGEDGMNYSATYIPTHNGHYRYGIRVMPVHKGQASPLETGLVLWG</sequence>
<dbReference type="PANTHER" id="PTHR42655:SF1">
    <property type="entry name" value="GLYCOGEN PHOSPHORYLASE"/>
    <property type="match status" value="1"/>
</dbReference>
<evidence type="ECO:0000256" key="3">
    <source>
        <dbReference type="ARBA" id="ARBA00022533"/>
    </source>
</evidence>
<dbReference type="Pfam" id="PF11897">
    <property type="entry name" value="DUF3417"/>
    <property type="match status" value="1"/>
</dbReference>
<evidence type="ECO:0000313" key="8">
    <source>
        <dbReference type="Proteomes" id="UP000069241"/>
    </source>
</evidence>
<dbReference type="KEGG" id="dfi:AXF13_01290"/>
<dbReference type="InterPro" id="IPR024517">
    <property type="entry name" value="Glycogen_phosphorylase_DUF3417"/>
</dbReference>
<proteinExistence type="inferred from homology"/>
<dbReference type="RefSeq" id="WP_062251349.1">
    <property type="nucleotide sequence ID" value="NZ_CP014229.1"/>
</dbReference>
<dbReference type="Gene3D" id="3.40.50.2000">
    <property type="entry name" value="Glycogen Phosphorylase B"/>
    <property type="match status" value="5"/>
</dbReference>
<dbReference type="Proteomes" id="UP000069241">
    <property type="component" value="Chromosome"/>
</dbReference>
<keyword evidence="8" id="KW-1185">Reference proteome</keyword>
<dbReference type="InterPro" id="IPR008631">
    <property type="entry name" value="Glycogen_synth"/>
</dbReference>
<organism evidence="7 8">
    <name type="scientific">Desulfovibrio fairfieldensis</name>
    <dbReference type="NCBI Taxonomy" id="44742"/>
    <lineage>
        <taxon>Bacteria</taxon>
        <taxon>Pseudomonadati</taxon>
        <taxon>Thermodesulfobacteriota</taxon>
        <taxon>Desulfovibrionia</taxon>
        <taxon>Desulfovibrionales</taxon>
        <taxon>Desulfovibrionaceae</taxon>
        <taxon>Desulfovibrio</taxon>
    </lineage>
</organism>
<evidence type="ECO:0000259" key="6">
    <source>
        <dbReference type="Pfam" id="PF11897"/>
    </source>
</evidence>
<dbReference type="Pfam" id="PF00343">
    <property type="entry name" value="Phosphorylase"/>
    <property type="match status" value="1"/>
</dbReference>
<accession>A0A0X8JHJ2</accession>
<evidence type="ECO:0000256" key="1">
    <source>
        <dbReference type="ARBA" id="ARBA00001275"/>
    </source>
</evidence>
<reference evidence="8" key="1">
    <citation type="submission" date="2016-02" db="EMBL/GenBank/DDBJ databases">
        <authorList>
            <person name="Holder M.E."/>
            <person name="Ajami N.J."/>
            <person name="Petrosino J.F."/>
        </authorList>
    </citation>
    <scope>NUCLEOTIDE SEQUENCE [LARGE SCALE GENOMIC DNA]</scope>
    <source>
        <strain evidence="8">CCUG 45958</strain>
    </source>
</reference>
<comment type="catalytic activity">
    <reaction evidence="1">
        <text>[(1-&gt;4)-alpha-D-glucosyl](n) + phosphate = [(1-&gt;4)-alpha-D-glucosyl](n-1) + alpha-D-glucose 1-phosphate</text>
        <dbReference type="Rhea" id="RHEA:41732"/>
        <dbReference type="Rhea" id="RHEA-COMP:9584"/>
        <dbReference type="Rhea" id="RHEA-COMP:9586"/>
        <dbReference type="ChEBI" id="CHEBI:15444"/>
        <dbReference type="ChEBI" id="CHEBI:43474"/>
        <dbReference type="ChEBI" id="CHEBI:58601"/>
        <dbReference type="EC" id="2.4.1.1"/>
    </reaction>
</comment>
<dbReference type="GO" id="GO:0008184">
    <property type="term" value="F:glycogen phosphorylase activity"/>
    <property type="evidence" value="ECO:0007669"/>
    <property type="project" value="InterPro"/>
</dbReference>
<evidence type="ECO:0000256" key="4">
    <source>
        <dbReference type="ARBA" id="ARBA00022676"/>
    </source>
</evidence>
<dbReference type="GO" id="GO:0005978">
    <property type="term" value="P:glycogen biosynthetic process"/>
    <property type="evidence" value="ECO:0007669"/>
    <property type="project" value="InterPro"/>
</dbReference>
<dbReference type="InterPro" id="IPR000811">
    <property type="entry name" value="Glyco_trans_35"/>
</dbReference>
<evidence type="ECO:0000313" key="7">
    <source>
        <dbReference type="EMBL" id="AMD88859.1"/>
    </source>
</evidence>
<keyword evidence="3" id="KW-0021">Allosteric enzyme</keyword>
<dbReference type="Pfam" id="PF05693">
    <property type="entry name" value="Glycogen_syn"/>
    <property type="match status" value="2"/>
</dbReference>
<evidence type="ECO:0000256" key="5">
    <source>
        <dbReference type="ARBA" id="ARBA00022679"/>
    </source>
</evidence>
<dbReference type="PANTHER" id="PTHR42655">
    <property type="entry name" value="GLYCOGEN PHOSPHORYLASE"/>
    <property type="match status" value="1"/>
</dbReference>
<protein>
    <submittedName>
        <fullName evidence="7">Carbohydrate phosphorylase</fullName>
    </submittedName>
</protein>
<dbReference type="GO" id="GO:0004373">
    <property type="term" value="F:alpha-1,4-glucan glucosyltransferase (UDP-glucose donor) activity"/>
    <property type="evidence" value="ECO:0007669"/>
    <property type="project" value="InterPro"/>
</dbReference>
<dbReference type="InterPro" id="IPR052182">
    <property type="entry name" value="Glycogen/Maltodextrin_Phosph"/>
</dbReference>
<comment type="similarity">
    <text evidence="2">Belongs to the glycogen phosphorylase family.</text>
</comment>
<evidence type="ECO:0000256" key="2">
    <source>
        <dbReference type="ARBA" id="ARBA00006047"/>
    </source>
</evidence>
<dbReference type="SUPFAM" id="SSF53756">
    <property type="entry name" value="UDP-Glycosyltransferase/glycogen phosphorylase"/>
    <property type="match status" value="2"/>
</dbReference>
<gene>
    <name evidence="7" type="ORF">AXF13_01290</name>
</gene>
<feature type="domain" description="DUF3417" evidence="6">
    <location>
        <begin position="579"/>
        <end position="684"/>
    </location>
</feature>
<dbReference type="InterPro" id="IPR011834">
    <property type="entry name" value="Agluc_phsphrylas"/>
</dbReference>